<dbReference type="PANTHER" id="PTHR30329">
    <property type="entry name" value="STATOR ELEMENT OF FLAGELLAR MOTOR COMPLEX"/>
    <property type="match status" value="1"/>
</dbReference>
<reference evidence="7" key="1">
    <citation type="submission" date="2024-06" db="EMBL/GenBank/DDBJ databases">
        <title>Caulobacter inopinatus, sp. nov.</title>
        <authorList>
            <person name="Donachie S.P."/>
        </authorList>
    </citation>
    <scope>NUCLEOTIDE SEQUENCE</scope>
    <source>
        <strain evidence="7">73W</strain>
    </source>
</reference>
<protein>
    <submittedName>
        <fullName evidence="7">OmpA family protein</fullName>
    </submittedName>
</protein>
<organism evidence="7">
    <name type="scientific">Caulobacter sp. 73W</name>
    <dbReference type="NCBI Taxonomy" id="3161137"/>
    <lineage>
        <taxon>Bacteria</taxon>
        <taxon>Pseudomonadati</taxon>
        <taxon>Pseudomonadota</taxon>
        <taxon>Alphaproteobacteria</taxon>
        <taxon>Caulobacterales</taxon>
        <taxon>Caulobacteraceae</taxon>
        <taxon>Caulobacter</taxon>
    </lineage>
</organism>
<evidence type="ECO:0000256" key="3">
    <source>
        <dbReference type="ARBA" id="ARBA00023237"/>
    </source>
</evidence>
<evidence type="ECO:0000313" key="7">
    <source>
        <dbReference type="EMBL" id="XDO95275.1"/>
    </source>
</evidence>
<keyword evidence="3" id="KW-0998">Cell outer membrane</keyword>
<evidence type="ECO:0000259" key="6">
    <source>
        <dbReference type="PROSITE" id="PS51123"/>
    </source>
</evidence>
<dbReference type="InterPro" id="IPR050330">
    <property type="entry name" value="Bact_OuterMem_StrucFunc"/>
</dbReference>
<proteinExistence type="predicted"/>
<dbReference type="SUPFAM" id="SSF103088">
    <property type="entry name" value="OmpA-like"/>
    <property type="match status" value="1"/>
</dbReference>
<dbReference type="InterPro" id="IPR006665">
    <property type="entry name" value="OmpA-like"/>
</dbReference>
<keyword evidence="2 4" id="KW-0472">Membrane</keyword>
<dbReference type="GO" id="GO:0009279">
    <property type="term" value="C:cell outer membrane"/>
    <property type="evidence" value="ECO:0007669"/>
    <property type="project" value="UniProtKB-SubCell"/>
</dbReference>
<feature type="domain" description="OmpA-like" evidence="6">
    <location>
        <begin position="36"/>
        <end position="151"/>
    </location>
</feature>
<dbReference type="InterPro" id="IPR006664">
    <property type="entry name" value="OMP_bac"/>
</dbReference>
<dbReference type="PANTHER" id="PTHR30329:SF21">
    <property type="entry name" value="LIPOPROTEIN YIAD-RELATED"/>
    <property type="match status" value="1"/>
</dbReference>
<name>A0AB39KN92_9CAUL</name>
<dbReference type="EMBL" id="CP158375">
    <property type="protein sequence ID" value="XDO95275.1"/>
    <property type="molecule type" value="Genomic_DNA"/>
</dbReference>
<sequence length="153" mass="15657">MRKIQGKGIWLATGVAAVAVAGCASLPMKRADIVKAPASCQDFTVAIYFDRDSSNVTREARAVLRDASSMAAGCKIDKVTVTGLADAVGAANANLQVSQARAKAVEQALARAGFPTVEFSTAAVGDAGATTPDGQARPLRRRADVAVDLGGPQ</sequence>
<evidence type="ECO:0000256" key="4">
    <source>
        <dbReference type="PROSITE-ProRule" id="PRU00473"/>
    </source>
</evidence>
<dbReference type="Pfam" id="PF00691">
    <property type="entry name" value="OmpA"/>
    <property type="match status" value="1"/>
</dbReference>
<dbReference type="RefSeq" id="WP_369058126.1">
    <property type="nucleotide sequence ID" value="NZ_CP158375.1"/>
</dbReference>
<gene>
    <name evidence="7" type="ORF">ABOZ73_10610</name>
</gene>
<feature type="region of interest" description="Disordered" evidence="5">
    <location>
        <begin position="125"/>
        <end position="153"/>
    </location>
</feature>
<comment type="subcellular location">
    <subcellularLocation>
        <location evidence="1">Cell outer membrane</location>
    </subcellularLocation>
</comment>
<evidence type="ECO:0000256" key="1">
    <source>
        <dbReference type="ARBA" id="ARBA00004442"/>
    </source>
</evidence>
<dbReference type="InterPro" id="IPR036737">
    <property type="entry name" value="OmpA-like_sf"/>
</dbReference>
<dbReference type="AlphaFoldDB" id="A0AB39KN92"/>
<dbReference type="PROSITE" id="PS51257">
    <property type="entry name" value="PROKAR_LIPOPROTEIN"/>
    <property type="match status" value="1"/>
</dbReference>
<evidence type="ECO:0000256" key="5">
    <source>
        <dbReference type="SAM" id="MobiDB-lite"/>
    </source>
</evidence>
<accession>A0AB39KN92</accession>
<evidence type="ECO:0000256" key="2">
    <source>
        <dbReference type="ARBA" id="ARBA00023136"/>
    </source>
</evidence>
<dbReference type="Gene3D" id="3.30.1330.60">
    <property type="entry name" value="OmpA-like domain"/>
    <property type="match status" value="1"/>
</dbReference>
<dbReference type="PROSITE" id="PS51123">
    <property type="entry name" value="OMPA_2"/>
    <property type="match status" value="1"/>
</dbReference>
<dbReference type="PRINTS" id="PR01021">
    <property type="entry name" value="OMPADOMAIN"/>
</dbReference>